<comment type="catalytic activity">
    <reaction evidence="8">
        <text>glycerol + NAD(+) = dihydroxyacetone + NADH + H(+)</text>
        <dbReference type="Rhea" id="RHEA:13769"/>
        <dbReference type="ChEBI" id="CHEBI:15378"/>
        <dbReference type="ChEBI" id="CHEBI:16016"/>
        <dbReference type="ChEBI" id="CHEBI:17754"/>
        <dbReference type="ChEBI" id="CHEBI:57540"/>
        <dbReference type="ChEBI" id="CHEBI:57945"/>
        <dbReference type="EC" id="1.1.1.6"/>
    </reaction>
</comment>
<evidence type="ECO:0000256" key="10">
    <source>
        <dbReference type="PIRSR" id="PIRSR000112-2"/>
    </source>
</evidence>
<organism evidence="13 14">
    <name type="scientific">Clostridium tagluense</name>
    <dbReference type="NCBI Taxonomy" id="360422"/>
    <lineage>
        <taxon>Bacteria</taxon>
        <taxon>Bacillati</taxon>
        <taxon>Bacillota</taxon>
        <taxon>Clostridia</taxon>
        <taxon>Eubacteriales</taxon>
        <taxon>Clostridiaceae</taxon>
        <taxon>Clostridium</taxon>
    </lineage>
</organism>
<dbReference type="EC" id="1.1.1.6" evidence="6"/>
<feature type="binding site" evidence="11">
    <location>
        <position position="131"/>
    </location>
    <ligand>
        <name>NAD(+)</name>
        <dbReference type="ChEBI" id="CHEBI:57540"/>
    </ligand>
</feature>
<dbReference type="PANTHER" id="PTHR43616:SF5">
    <property type="entry name" value="GLYCEROL DEHYDROGENASE 1"/>
    <property type="match status" value="1"/>
</dbReference>
<dbReference type="NCBIfam" id="NF006941">
    <property type="entry name" value="PRK09423.1"/>
    <property type="match status" value="1"/>
</dbReference>
<evidence type="ECO:0000256" key="4">
    <source>
        <dbReference type="ARBA" id="ARBA00023027"/>
    </source>
</evidence>
<feature type="binding site" evidence="9">
    <location>
        <position position="253"/>
    </location>
    <ligand>
        <name>glycerol</name>
        <dbReference type="ChEBI" id="CHEBI:17754"/>
    </ligand>
</feature>
<feature type="binding site" evidence="9">
    <location>
        <position position="170"/>
    </location>
    <ligand>
        <name>glycerol</name>
        <dbReference type="ChEBI" id="CHEBI:17754"/>
    </ligand>
</feature>
<comment type="pathway">
    <text evidence="5">Polyol metabolism; glycerol fermentation; glycerone phosphate from glycerol (oxidative route): step 1/2.</text>
</comment>
<dbReference type="EMBL" id="BHYK01000038">
    <property type="protein sequence ID" value="GCD12658.1"/>
    <property type="molecule type" value="Genomic_DNA"/>
</dbReference>
<evidence type="ECO:0000256" key="2">
    <source>
        <dbReference type="ARBA" id="ARBA00022723"/>
    </source>
</evidence>
<evidence type="ECO:0000313" key="13">
    <source>
        <dbReference type="EMBL" id="GCD12658.1"/>
    </source>
</evidence>
<dbReference type="PANTHER" id="PTHR43616">
    <property type="entry name" value="GLYCEROL DEHYDROGENASE"/>
    <property type="match status" value="1"/>
</dbReference>
<keyword evidence="14" id="KW-1185">Reference proteome</keyword>
<evidence type="ECO:0000256" key="3">
    <source>
        <dbReference type="ARBA" id="ARBA00023002"/>
    </source>
</evidence>
<proteinExistence type="inferred from homology"/>
<dbReference type="PROSITE" id="PS00913">
    <property type="entry name" value="ADH_IRON_1"/>
    <property type="match status" value="1"/>
</dbReference>
<evidence type="ECO:0000256" key="11">
    <source>
        <dbReference type="PIRSR" id="PIRSR000112-3"/>
    </source>
</evidence>
<dbReference type="PIRSF" id="PIRSF000112">
    <property type="entry name" value="Glycerol_dehydrogenase"/>
    <property type="match status" value="1"/>
</dbReference>
<name>A0A401UT75_9CLOT</name>
<evidence type="ECO:0000256" key="6">
    <source>
        <dbReference type="ARBA" id="ARBA00039147"/>
    </source>
</evidence>
<evidence type="ECO:0000256" key="8">
    <source>
        <dbReference type="ARBA" id="ARBA00049006"/>
    </source>
</evidence>
<feature type="binding site" evidence="11">
    <location>
        <begin position="94"/>
        <end position="98"/>
    </location>
    <ligand>
        <name>NAD(+)</name>
        <dbReference type="ChEBI" id="CHEBI:57540"/>
    </ligand>
</feature>
<evidence type="ECO:0000313" key="14">
    <source>
        <dbReference type="Proteomes" id="UP000287872"/>
    </source>
</evidence>
<dbReference type="CDD" id="cd08170">
    <property type="entry name" value="GlyDH"/>
    <property type="match status" value="1"/>
</dbReference>
<gene>
    <name evidence="13" type="primary">gldA</name>
    <name evidence="13" type="ORF">Ctaglu_42810</name>
</gene>
<dbReference type="RefSeq" id="WP_125005517.1">
    <property type="nucleotide sequence ID" value="NZ_BHYK01000038.1"/>
</dbReference>
<reference evidence="13 14" key="1">
    <citation type="submission" date="2018-11" db="EMBL/GenBank/DDBJ databases">
        <title>Genome sequencing and assembly of Clostridium tagluense strain A121.</title>
        <authorList>
            <person name="Murakami T."/>
            <person name="Segawa T."/>
            <person name="Shcherbakova V.A."/>
            <person name="Mori H."/>
            <person name="Yoshimura Y."/>
        </authorList>
    </citation>
    <scope>NUCLEOTIDE SEQUENCE [LARGE SCALE GENOMIC DNA]</scope>
    <source>
        <strain evidence="13 14">A121</strain>
    </source>
</reference>
<sequence>MKKMLISPSKYIQGQGELCNLGDYVTAYGKKVLFVAHKDDQARVQKQLDKTLEKGDFELVYGEFKGECTINEIERLRKLAVENECDVFVGLGGGKAIDTAKSVAHYQHKAVIVIPTIAATDAPCSSSSVIYTENGEFQEYMYLNSPNVILVDTEIIAKAPTRFLVSGMGDALSTYFEARSCLRSFATVNSGGKSTKAAFAMAKLCYETLLEDSVKAKAACDANVVTKALENIIETNILLSGLGFESGGLAAAHAIHDGLTVLEETHKYYHGEKVAFGTIVHLVLENAPKQEIDTVLAYCKSMGLPTCLKDLGVNEINEARLMEVAKLSCADGESMYNMPFKVTAQDVYAAILTANILGGE</sequence>
<evidence type="ECO:0000259" key="12">
    <source>
        <dbReference type="Pfam" id="PF00465"/>
    </source>
</evidence>
<accession>A0A401UT75</accession>
<evidence type="ECO:0000256" key="1">
    <source>
        <dbReference type="ARBA" id="ARBA00007358"/>
    </source>
</evidence>
<keyword evidence="2 9" id="KW-0479">Metal-binding</keyword>
<feature type="binding site" evidence="10">
    <location>
        <position position="121"/>
    </location>
    <ligand>
        <name>glycerol</name>
        <dbReference type="ChEBI" id="CHEBI:17754"/>
    </ligand>
</feature>
<dbReference type="Proteomes" id="UP000287872">
    <property type="component" value="Unassembled WGS sequence"/>
</dbReference>
<dbReference type="Gene3D" id="3.40.50.1970">
    <property type="match status" value="1"/>
</dbReference>
<comment type="similarity">
    <text evidence="1">Belongs to the iron-containing alcohol dehydrogenase family.</text>
</comment>
<keyword evidence="3" id="KW-0560">Oxidoreductase</keyword>
<evidence type="ECO:0000256" key="9">
    <source>
        <dbReference type="PIRSR" id="PIRSR000112-1"/>
    </source>
</evidence>
<dbReference type="AlphaFoldDB" id="A0A401UT75"/>
<protein>
    <recommendedName>
        <fullName evidence="7">Glycerol dehydrogenase</fullName>
        <ecNumber evidence="6">1.1.1.6</ecNumber>
    </recommendedName>
</protein>
<dbReference type="InterPro" id="IPR001670">
    <property type="entry name" value="ADH_Fe/GldA"/>
</dbReference>
<feature type="domain" description="Alcohol dehydrogenase iron-type/glycerol dehydrogenase GldA" evidence="12">
    <location>
        <begin position="8"/>
        <end position="153"/>
    </location>
</feature>
<comment type="cofactor">
    <cofactor evidence="9">
        <name>Zn(2+)</name>
        <dbReference type="ChEBI" id="CHEBI:29105"/>
    </cofactor>
    <text evidence="9">Binds 1 zinc ion per subunit.</text>
</comment>
<evidence type="ECO:0000256" key="7">
    <source>
        <dbReference type="ARBA" id="ARBA00040132"/>
    </source>
</evidence>
<dbReference type="Gene3D" id="1.20.1090.10">
    <property type="entry name" value="Dehydroquinate synthase-like - alpha domain"/>
    <property type="match status" value="1"/>
</dbReference>
<dbReference type="Pfam" id="PF00465">
    <property type="entry name" value="Fe-ADH"/>
    <property type="match status" value="1"/>
</dbReference>
<dbReference type="GO" id="GO:0046872">
    <property type="term" value="F:metal ion binding"/>
    <property type="evidence" value="ECO:0007669"/>
    <property type="project" value="UniProtKB-KW"/>
</dbReference>
<comment type="caution">
    <text evidence="13">The sequence shown here is derived from an EMBL/GenBank/DDBJ whole genome shotgun (WGS) entry which is preliminary data.</text>
</comment>
<dbReference type="GO" id="GO:0008888">
    <property type="term" value="F:glycerol dehydrogenase (NAD+) activity"/>
    <property type="evidence" value="ECO:0007669"/>
    <property type="project" value="UniProtKB-EC"/>
</dbReference>
<keyword evidence="9" id="KW-0862">Zinc</keyword>
<feature type="binding site" evidence="9">
    <location>
        <position position="270"/>
    </location>
    <ligand>
        <name>glycerol</name>
        <dbReference type="ChEBI" id="CHEBI:17754"/>
    </ligand>
</feature>
<evidence type="ECO:0000256" key="5">
    <source>
        <dbReference type="ARBA" id="ARBA00037918"/>
    </source>
</evidence>
<keyword evidence="4 11" id="KW-0520">NAD</keyword>
<dbReference type="SUPFAM" id="SSF56796">
    <property type="entry name" value="Dehydroquinate synthase-like"/>
    <property type="match status" value="1"/>
</dbReference>
<dbReference type="GO" id="GO:0005829">
    <property type="term" value="C:cytosol"/>
    <property type="evidence" value="ECO:0007669"/>
    <property type="project" value="TreeGrafter"/>
</dbReference>
<dbReference type="GeneID" id="77240000"/>
<dbReference type="InterPro" id="IPR016205">
    <property type="entry name" value="Glycerol_DH"/>
</dbReference>
<feature type="binding site" evidence="11">
    <location>
        <position position="125"/>
    </location>
    <ligand>
        <name>NAD(+)</name>
        <dbReference type="ChEBI" id="CHEBI:57540"/>
    </ligand>
</feature>
<dbReference type="InterPro" id="IPR018211">
    <property type="entry name" value="ADH_Fe_CS"/>
</dbReference>
<dbReference type="OrthoDB" id="5198708at2"/>